<feature type="chain" id="PRO_5022822181" evidence="1">
    <location>
        <begin position="21"/>
        <end position="206"/>
    </location>
</feature>
<dbReference type="EMBL" id="VOOR01000027">
    <property type="protein sequence ID" value="TXB62588.1"/>
    <property type="molecule type" value="Genomic_DNA"/>
</dbReference>
<keyword evidence="4" id="KW-1185">Reference proteome</keyword>
<dbReference type="AlphaFoldDB" id="A0A5C6RJG9"/>
<evidence type="ECO:0000259" key="2">
    <source>
        <dbReference type="Pfam" id="PF12867"/>
    </source>
</evidence>
<reference evidence="3 4" key="1">
    <citation type="submission" date="2019-08" db="EMBL/GenBank/DDBJ databases">
        <title>Genome of Phaeodactylibacter luteus.</title>
        <authorList>
            <person name="Bowman J.P."/>
        </authorList>
    </citation>
    <scope>NUCLEOTIDE SEQUENCE [LARGE SCALE GENOMIC DNA]</scope>
    <source>
        <strain evidence="3 4">KCTC 42180</strain>
    </source>
</reference>
<feature type="domain" description="DinB-like" evidence="2">
    <location>
        <begin position="64"/>
        <end position="143"/>
    </location>
</feature>
<evidence type="ECO:0000256" key="1">
    <source>
        <dbReference type="SAM" id="SignalP"/>
    </source>
</evidence>
<keyword evidence="1" id="KW-0732">Signal</keyword>
<dbReference type="Proteomes" id="UP000321580">
    <property type="component" value="Unassembled WGS sequence"/>
</dbReference>
<name>A0A5C6RJG9_9BACT</name>
<dbReference type="OrthoDB" id="837585at2"/>
<dbReference type="SUPFAM" id="SSF109854">
    <property type="entry name" value="DinB/YfiT-like putative metalloenzymes"/>
    <property type="match status" value="1"/>
</dbReference>
<evidence type="ECO:0000313" key="3">
    <source>
        <dbReference type="EMBL" id="TXB62588.1"/>
    </source>
</evidence>
<dbReference type="Pfam" id="PF12867">
    <property type="entry name" value="DinB_2"/>
    <property type="match status" value="1"/>
</dbReference>
<comment type="caution">
    <text evidence="3">The sequence shown here is derived from an EMBL/GenBank/DDBJ whole genome shotgun (WGS) entry which is preliminary data.</text>
</comment>
<dbReference type="InterPro" id="IPR034660">
    <property type="entry name" value="DinB/YfiT-like"/>
</dbReference>
<dbReference type="Gene3D" id="1.20.120.450">
    <property type="entry name" value="dinb family like domain"/>
    <property type="match status" value="1"/>
</dbReference>
<gene>
    <name evidence="3" type="ORF">FRY97_13295</name>
</gene>
<evidence type="ECO:0000313" key="4">
    <source>
        <dbReference type="Proteomes" id="UP000321580"/>
    </source>
</evidence>
<sequence length="206" mass="22612">MIRKSTSFLLLLSAALSLGAQIDRPPMEPKDSLPFSDITKVPGHYHASAMAARMVEGLGFRYYWATEGLTEADLAYRPSPDGRTLGETLEHLLSLSEMVANSARQEPNVRPAEPVRLGLPAMRERTLRNLELACDTWLSAAADDMAAYDMQFERSGAKSSVPFWYLINGPVADAIWHVGQVTAFRRAAGNPVPPGVDWFKGKPPGQ</sequence>
<dbReference type="InterPro" id="IPR024775">
    <property type="entry name" value="DinB-like"/>
</dbReference>
<feature type="signal peptide" evidence="1">
    <location>
        <begin position="1"/>
        <end position="20"/>
    </location>
</feature>
<proteinExistence type="predicted"/>
<accession>A0A5C6RJG9</accession>
<protein>
    <submittedName>
        <fullName evidence="3">DinB family protein</fullName>
    </submittedName>
</protein>
<organism evidence="3 4">
    <name type="scientific">Phaeodactylibacter luteus</name>
    <dbReference type="NCBI Taxonomy" id="1564516"/>
    <lineage>
        <taxon>Bacteria</taxon>
        <taxon>Pseudomonadati</taxon>
        <taxon>Bacteroidota</taxon>
        <taxon>Saprospiria</taxon>
        <taxon>Saprospirales</taxon>
        <taxon>Haliscomenobacteraceae</taxon>
        <taxon>Phaeodactylibacter</taxon>
    </lineage>
</organism>